<organism evidence="2 3">
    <name type="scientific">Marasmius crinis-equi</name>
    <dbReference type="NCBI Taxonomy" id="585013"/>
    <lineage>
        <taxon>Eukaryota</taxon>
        <taxon>Fungi</taxon>
        <taxon>Dikarya</taxon>
        <taxon>Basidiomycota</taxon>
        <taxon>Agaricomycotina</taxon>
        <taxon>Agaricomycetes</taxon>
        <taxon>Agaricomycetidae</taxon>
        <taxon>Agaricales</taxon>
        <taxon>Marasmiineae</taxon>
        <taxon>Marasmiaceae</taxon>
        <taxon>Marasmius</taxon>
    </lineage>
</organism>
<evidence type="ECO:0000313" key="3">
    <source>
        <dbReference type="Proteomes" id="UP001465976"/>
    </source>
</evidence>
<evidence type="ECO:0000256" key="1">
    <source>
        <dbReference type="SAM" id="MobiDB-lite"/>
    </source>
</evidence>
<comment type="caution">
    <text evidence="2">The sequence shown here is derived from an EMBL/GenBank/DDBJ whole genome shotgun (WGS) entry which is preliminary data.</text>
</comment>
<name>A0ABR3F6N2_9AGAR</name>
<dbReference type="EMBL" id="JBAHYK010000859">
    <property type="protein sequence ID" value="KAL0570878.1"/>
    <property type="molecule type" value="Genomic_DNA"/>
</dbReference>
<protein>
    <submittedName>
        <fullName evidence="2">Uncharacterized protein</fullName>
    </submittedName>
</protein>
<keyword evidence="3" id="KW-1185">Reference proteome</keyword>
<accession>A0ABR3F6N2</accession>
<evidence type="ECO:0000313" key="2">
    <source>
        <dbReference type="EMBL" id="KAL0570878.1"/>
    </source>
</evidence>
<feature type="compositionally biased region" description="Basic and acidic residues" evidence="1">
    <location>
        <begin position="137"/>
        <end position="149"/>
    </location>
</feature>
<sequence>MEETLTSDKIEAWKKMLSKQSSAQASKRYRQRHQAQYNEKARLRMAKRRGSLSPEAIEKRNEKARARYRAQRESILDNRLDKRNGKFIAEHGWDTHYNQNFCRCMPTELLELRERGGPEYELERLKWKSRVLGARESGSRRVSVDHCDSDTNEED</sequence>
<feature type="region of interest" description="Disordered" evidence="1">
    <location>
        <begin position="19"/>
        <end position="69"/>
    </location>
</feature>
<dbReference type="Proteomes" id="UP001465976">
    <property type="component" value="Unassembled WGS sequence"/>
</dbReference>
<feature type="compositionally biased region" description="Basic and acidic residues" evidence="1">
    <location>
        <begin position="56"/>
        <end position="69"/>
    </location>
</feature>
<feature type="region of interest" description="Disordered" evidence="1">
    <location>
        <begin position="133"/>
        <end position="155"/>
    </location>
</feature>
<gene>
    <name evidence="2" type="ORF">V5O48_011073</name>
</gene>
<reference evidence="2 3" key="1">
    <citation type="submission" date="2024-02" db="EMBL/GenBank/DDBJ databases">
        <title>A draft genome for the cacao thread blight pathogen Marasmius crinis-equi.</title>
        <authorList>
            <person name="Cohen S.P."/>
            <person name="Baruah I.K."/>
            <person name="Amoako-Attah I."/>
            <person name="Bukari Y."/>
            <person name="Meinhardt L.W."/>
            <person name="Bailey B.A."/>
        </authorList>
    </citation>
    <scope>NUCLEOTIDE SEQUENCE [LARGE SCALE GENOMIC DNA]</scope>
    <source>
        <strain evidence="2 3">GH-76</strain>
    </source>
</reference>
<proteinExistence type="predicted"/>